<dbReference type="SUPFAM" id="SSF50729">
    <property type="entry name" value="PH domain-like"/>
    <property type="match status" value="2"/>
</dbReference>
<dbReference type="GO" id="GO:0005096">
    <property type="term" value="F:GTPase activator activity"/>
    <property type="evidence" value="ECO:0007669"/>
    <property type="project" value="UniProtKB-KW"/>
</dbReference>
<dbReference type="GeneID" id="35445723"/>
<dbReference type="STRING" id="1340429.A0A2G4T416"/>
<evidence type="ECO:0000259" key="2">
    <source>
        <dbReference type="PROSITE" id="PS50003"/>
    </source>
</evidence>
<keyword evidence="6" id="KW-1185">Reference proteome</keyword>
<dbReference type="Gene3D" id="2.30.29.30">
    <property type="entry name" value="Pleckstrin-homology domain (PH domain)/Phosphotyrosine-binding domain (PTB)"/>
    <property type="match status" value="1"/>
</dbReference>
<dbReference type="SUPFAM" id="SSF49562">
    <property type="entry name" value="C2 domain (Calcium/lipid-binding domain, CaLB)"/>
    <property type="match status" value="1"/>
</dbReference>
<dbReference type="PANTHER" id="PTHR10194">
    <property type="entry name" value="RAS GTPASE-ACTIVATING PROTEINS"/>
    <property type="match status" value="1"/>
</dbReference>
<dbReference type="SMART" id="SM00233">
    <property type="entry name" value="PH"/>
    <property type="match status" value="2"/>
</dbReference>
<name>A0A2G4T416_RHIZD</name>
<feature type="domain" description="Ras-GAP" evidence="4">
    <location>
        <begin position="877"/>
        <end position="1083"/>
    </location>
</feature>
<dbReference type="Pfam" id="PF00616">
    <property type="entry name" value="RasGAP"/>
    <property type="match status" value="2"/>
</dbReference>
<keyword evidence="1" id="KW-0343">GTPase activation</keyword>
<dbReference type="PROSITE" id="PS50003">
    <property type="entry name" value="PH_DOMAIN"/>
    <property type="match status" value="1"/>
</dbReference>
<organism evidence="5 6">
    <name type="scientific">Rhizopus microsporus ATCC 52813</name>
    <dbReference type="NCBI Taxonomy" id="1340429"/>
    <lineage>
        <taxon>Eukaryota</taxon>
        <taxon>Fungi</taxon>
        <taxon>Fungi incertae sedis</taxon>
        <taxon>Mucoromycota</taxon>
        <taxon>Mucoromycotina</taxon>
        <taxon>Mucoromycetes</taxon>
        <taxon>Mucorales</taxon>
        <taxon>Mucorineae</taxon>
        <taxon>Rhizopodaceae</taxon>
        <taxon>Rhizopus</taxon>
    </lineage>
</organism>
<sequence length="1169" mass="132706">MNQTDPNDVMHHELECVLPRSSFSLPPIRSSTPSNTSIATLPVYTNDGSVASFCGSPSTISIDSIHNSISSISSDDDDDNEISIAISGRKAIVPPTLKVIQNKNKEQGSLYEDIWMDSPIFREYLHTLETWLSYYLAWLEKVEQCRQLEIAYNKSLTLLYEQTKLLLNEPFYTLEECTQLGWIDKEDDDDDAWENEDVRLILPLLREHGSRIKETVAYYKDIIPNSRTKYIQLSNAYCATQKLKAAHNSHKPLDEITATLYAAKRSLCKAQLEYVQSLYSLIRSTRELLNEKLTSLLEGLVSDKHRNIKALQILALSTTEFIYYVNSTSASFEKKCNSEGLSLYIQEKLASYYRSLKSMQEVPSRPSSPVPFPFLNKPKTVQSYNSIELLFAQQTQIFQHMSTRGYLLIKKRSKDANGSVSNTGKWERHYFYISSHDGHLKQYKNQSVSITIINLKHAVVQSLESEKRDYIIQISGATDSFCIQLQTETAKDFSCWLQALSSWNNSKVIRRSSDLRIKPLGSGGNRFLSKKSILSVESVHTTENMSIASYKSTSSAEMASCGTALGHPIPISECSVNCSGMIASDGPTQFTGLFKIYKSCIKKLNCTSQHSGELCILYVSLLEGGILHLQTEKNSSEFFHRPIHLYSLTSQDIYAFSDSVDHMQYCIAIRPLPTETYHLITCSRAQRDLWLNRLKHSCLQAMALPRKVQSLTIRVGEGRKIQLKDSVLYCEIAIDQEIRALTGGLKKSATLSWREDFVFSDIAKINHGITVTIYSKNSKNDRDVIYGTVFIPADQLTTLNHVLQEDWYEIRKEGSKHRAFASLTGLGSGNNALGEVRVGILLEEHTVFSLEAYQPLINVLKEFHHDLIYDMARKTSDVQALARNLLRIYEGMGLTIAWIKSLIDYEVSSLSLDDANILFRGNSFFTKVIDNFMKMNGREFLEEALQFTIERICKSGTYIEVESSRIPDATVETTYTNCTKLFDHVRCIWSGIQRAKSKCPSEFRKVFGHLQSAIISRFKLEDNVLERHHQVARYTCVSGFIFLRWICPAIISPKQFGLVQDHPDTNTCRTLTLIAKCLMTLASHSSTEQNAKELWIMQLNDFAQANTQNFMDFINHVSSAEEDQNDQSKTRPDEPNPTYFLDLPYELAQLSRWCTKECSASNIITKSCG</sequence>
<evidence type="ECO:0000259" key="4">
    <source>
        <dbReference type="PROSITE" id="PS50018"/>
    </source>
</evidence>
<dbReference type="SMART" id="SM00323">
    <property type="entry name" value="RasGAP"/>
    <property type="match status" value="1"/>
</dbReference>
<dbReference type="SUPFAM" id="SSF48350">
    <property type="entry name" value="GTPase activation domain, GAP"/>
    <property type="match status" value="1"/>
</dbReference>
<reference evidence="5 6" key="1">
    <citation type="journal article" date="2016" name="Proc. Natl. Acad. Sci. U.S.A.">
        <title>Lipid metabolic changes in an early divergent fungus govern the establishment of a mutualistic symbiosis with endobacteria.</title>
        <authorList>
            <person name="Lastovetsky O.A."/>
            <person name="Gaspar M.L."/>
            <person name="Mondo S.J."/>
            <person name="LaButti K.M."/>
            <person name="Sandor L."/>
            <person name="Grigoriev I.V."/>
            <person name="Henry S.A."/>
            <person name="Pawlowska T.E."/>
        </authorList>
    </citation>
    <scope>NUCLEOTIDE SEQUENCE [LARGE SCALE GENOMIC DNA]</scope>
    <source>
        <strain evidence="5 6">ATCC 52813</strain>
    </source>
</reference>
<dbReference type="Pfam" id="PF00169">
    <property type="entry name" value="PH"/>
    <property type="match status" value="1"/>
</dbReference>
<evidence type="ECO:0000256" key="1">
    <source>
        <dbReference type="ARBA" id="ARBA00022468"/>
    </source>
</evidence>
<protein>
    <recommendedName>
        <fullName evidence="7">Rho GTPase activation protein</fullName>
    </recommendedName>
</protein>
<dbReference type="Pfam" id="PF00168">
    <property type="entry name" value="C2"/>
    <property type="match status" value="1"/>
</dbReference>
<dbReference type="AlphaFoldDB" id="A0A2G4T416"/>
<evidence type="ECO:0000313" key="5">
    <source>
        <dbReference type="EMBL" id="PHZ15426.1"/>
    </source>
</evidence>
<evidence type="ECO:0000259" key="3">
    <source>
        <dbReference type="PROSITE" id="PS50004"/>
    </source>
</evidence>
<dbReference type="InterPro" id="IPR000008">
    <property type="entry name" value="C2_dom"/>
</dbReference>
<accession>A0A2G4T416</accession>
<dbReference type="Proteomes" id="UP000242254">
    <property type="component" value="Unassembled WGS sequence"/>
</dbReference>
<dbReference type="Gene3D" id="2.60.40.150">
    <property type="entry name" value="C2 domain"/>
    <property type="match status" value="1"/>
</dbReference>
<dbReference type="InterPro" id="IPR035892">
    <property type="entry name" value="C2_domain_sf"/>
</dbReference>
<proteinExistence type="predicted"/>
<evidence type="ECO:0008006" key="7">
    <source>
        <dbReference type="Google" id="ProtNLM"/>
    </source>
</evidence>
<dbReference type="PROSITE" id="PS50004">
    <property type="entry name" value="C2"/>
    <property type="match status" value="1"/>
</dbReference>
<evidence type="ECO:0000313" key="6">
    <source>
        <dbReference type="Proteomes" id="UP000242254"/>
    </source>
</evidence>
<dbReference type="PROSITE" id="PS50018">
    <property type="entry name" value="RAS_GTPASE_ACTIV_2"/>
    <property type="match status" value="1"/>
</dbReference>
<feature type="domain" description="C2" evidence="3">
    <location>
        <begin position="690"/>
        <end position="808"/>
    </location>
</feature>
<feature type="domain" description="PH" evidence="2">
    <location>
        <begin position="400"/>
        <end position="505"/>
    </location>
</feature>
<dbReference type="Gene3D" id="1.10.506.10">
    <property type="entry name" value="GTPase Activation - p120gap, domain 1"/>
    <property type="match status" value="2"/>
</dbReference>
<dbReference type="InterPro" id="IPR008936">
    <property type="entry name" value="Rho_GTPase_activation_prot"/>
</dbReference>
<gene>
    <name evidence="5" type="ORF">RHIMIDRAFT_311470</name>
</gene>
<dbReference type="EMBL" id="KZ303844">
    <property type="protein sequence ID" value="PHZ15426.1"/>
    <property type="molecule type" value="Genomic_DNA"/>
</dbReference>
<dbReference type="InterPro" id="IPR011993">
    <property type="entry name" value="PH-like_dom_sf"/>
</dbReference>
<dbReference type="InterPro" id="IPR039360">
    <property type="entry name" value="Ras_GTPase"/>
</dbReference>
<dbReference type="InterPro" id="IPR001936">
    <property type="entry name" value="RasGAP_dom"/>
</dbReference>
<dbReference type="RefSeq" id="XP_023469134.1">
    <property type="nucleotide sequence ID" value="XM_023614734.1"/>
</dbReference>
<dbReference type="InterPro" id="IPR001849">
    <property type="entry name" value="PH_domain"/>
</dbReference>
<dbReference type="PANTHER" id="PTHR10194:SF60">
    <property type="entry name" value="RAS GTPASE-ACTIVATING PROTEIN RASKOL"/>
    <property type="match status" value="1"/>
</dbReference>